<organism evidence="1 2">
    <name type="scientific">Neisseria weixii</name>
    <dbReference type="NCBI Taxonomy" id="1853276"/>
    <lineage>
        <taxon>Bacteria</taxon>
        <taxon>Pseudomonadati</taxon>
        <taxon>Pseudomonadota</taxon>
        <taxon>Betaproteobacteria</taxon>
        <taxon>Neisseriales</taxon>
        <taxon>Neisseriaceae</taxon>
        <taxon>Neisseria</taxon>
    </lineage>
</organism>
<dbReference type="PANTHER" id="PTHR21192">
    <property type="entry name" value="NUCLEAR PROTEIN E3-3"/>
    <property type="match status" value="1"/>
</dbReference>
<dbReference type="EMBL" id="RPFL01000017">
    <property type="protein sequence ID" value="RPD86952.1"/>
    <property type="molecule type" value="Genomic_DNA"/>
</dbReference>
<dbReference type="InterPro" id="IPR036748">
    <property type="entry name" value="MTH938-like_sf"/>
</dbReference>
<dbReference type="SUPFAM" id="SSF64076">
    <property type="entry name" value="MTH938-like"/>
    <property type="match status" value="1"/>
</dbReference>
<dbReference type="RefSeq" id="WP_096295005.1">
    <property type="nucleotide sequence ID" value="NZ_CP023429.1"/>
</dbReference>
<dbReference type="Gene3D" id="3.40.1230.10">
    <property type="entry name" value="MTH938-like"/>
    <property type="match status" value="1"/>
</dbReference>
<dbReference type="Pfam" id="PF04430">
    <property type="entry name" value="DUF498"/>
    <property type="match status" value="1"/>
</dbReference>
<evidence type="ECO:0000313" key="1">
    <source>
        <dbReference type="EMBL" id="RPD86952.1"/>
    </source>
</evidence>
<proteinExistence type="predicted"/>
<reference evidence="1 2" key="1">
    <citation type="submission" date="2018-11" db="EMBL/GenBank/DDBJ databases">
        <title>Neisseria weixii sp. nov. isolated from the rectal contents of plateau pika (Ochotona cruzoniae).</title>
        <authorList>
            <person name="Zhang G."/>
        </authorList>
    </citation>
    <scope>NUCLEOTIDE SEQUENCE [LARGE SCALE GENOMIC DNA]</scope>
    <source>
        <strain evidence="1 2">10009</strain>
    </source>
</reference>
<gene>
    <name evidence="1" type="ORF">EGK74_07425</name>
</gene>
<dbReference type="PANTHER" id="PTHR21192:SF2">
    <property type="entry name" value="NADH DEHYDROGENASE [UBIQUINONE] 1 ALPHA SUBCOMPLEX ASSEMBLY FACTOR 3"/>
    <property type="match status" value="1"/>
</dbReference>
<dbReference type="AlphaFoldDB" id="A0A3N4MSS0"/>
<comment type="caution">
    <text evidence="1">The sequence shown here is derived from an EMBL/GenBank/DDBJ whole genome shotgun (WGS) entry which is preliminary data.</text>
</comment>
<accession>A0A3N4MSS0</accession>
<evidence type="ECO:0000313" key="2">
    <source>
        <dbReference type="Proteomes" id="UP000272412"/>
    </source>
</evidence>
<dbReference type="Proteomes" id="UP000272412">
    <property type="component" value="Unassembled WGS sequence"/>
</dbReference>
<dbReference type="CDD" id="cd00248">
    <property type="entry name" value="Mth938-like"/>
    <property type="match status" value="1"/>
</dbReference>
<protein>
    <submittedName>
        <fullName evidence="1">Rod shape-determining protein RodA</fullName>
    </submittedName>
</protein>
<dbReference type="KEGG" id="nwx:CGZ65_04715"/>
<sequence length="123" mass="13309">MLIEENTATAATAITAYHQGVIEAGGEMWTQPIVLKSDTITLMADKKPLELHTGDFFQTASDEVLPEVIIVGTGAKQEFIHPKIIAEAASRGVGLECMNTASACRTLVLLQGEGRSVWAWLWP</sequence>
<name>A0A3N4MSS0_9NEIS</name>
<dbReference type="OrthoDB" id="9800373at2"/>
<dbReference type="InterPro" id="IPR007523">
    <property type="entry name" value="NDUFAF3/AAMDC"/>
</dbReference>
<keyword evidence="2" id="KW-1185">Reference proteome</keyword>